<dbReference type="Proteomes" id="UP000480178">
    <property type="component" value="Chromosome"/>
</dbReference>
<name>A0A6C0GGR6_9BACT</name>
<evidence type="ECO:0000313" key="1">
    <source>
        <dbReference type="EMBL" id="QHT67188.1"/>
    </source>
</evidence>
<keyword evidence="2" id="KW-1185">Reference proteome</keyword>
<sequence>MGKSKVIFIVIGLLLMVGGVFTYKWWQQNYADSPWHLIPSHAVLVIEAENPIELLDEWEQSTIMGHVKNLPYFRKLLLRSDTLLRLDEQVEAFFDQKKVLTSLHVTARDDFDYLFFIPLRSGEEAILNRVATKMDADQRYKFATRNFQGQTIYEISPSRSGAIFSYVLHGRHIIGSYTPFLVEDVIRNINAFSTLQKTTWQHISEQTGSNTDSLQVYIHPNTLPRLMQVFAGEQIANRFPLLSTYAQSSHLQVKTDESHLRLTGISTVNAEKDSPNYLQAFKGQKSQPLQCLPFIPNSTALLYHWGFGDANKLLSSLNPYWQAHDKAVIEKQKEWSTQYSLSPAQLFGWMQGEMALAVLENSQVYTQQLLFVQTSDTEKALSQLKEMTATIEQNQKKEPYTEPYAGTSIRQIHLPEFPAAVWGNVFSGFEQCFYAPVGQYMVFSNNIQNLKQLLDDVKSDNVWAKSPRQQQYLRQALEQDNFGVFIHTARAWNLLYAHASPKWKKFMQSYSSVLKRMEYAALQMRHKQGQTFQTNLYVEFNNRQTAQKVQNKFFVTTNTHLEQAAHSPAFVVRNHANGSREMMVQDAAQHLYLIDAKGKTVWKKQLESAIISAVSQVDYYKNNKLQYLLATSSQIHLIDRNGNTLENFPIQLPQAARLHTLALFDYDNSRDYRILVSDIQGNLYLYNTKGTLLEGWNPLRLGYRLNGPATHIRIRGKDYIMALQADGILYVFNRKGKPSNGFPLLLNSRIHNPLFVEPAIEPKDTRITMLTDNGEMITCNLAGDVVEQRQLYRPSRESVFKLCMDAQGKDWLIARYTSGKVAILDKRGAVLFEKDYESGDEPIVQYYDFGADIQVMAFTHAAAKQTYLYDRQGKSIGEGSIPNAFPVSILYVENYDKIFIYRTGKQEASLVSLKIR</sequence>
<proteinExistence type="predicted"/>
<reference evidence="1 2" key="1">
    <citation type="submission" date="2020-01" db="EMBL/GenBank/DDBJ databases">
        <authorList>
            <person name="Kim M.K."/>
        </authorList>
    </citation>
    <scope>NUCLEOTIDE SEQUENCE [LARGE SCALE GENOMIC DNA]</scope>
    <source>
        <strain evidence="1 2">172606-1</strain>
    </source>
</reference>
<dbReference type="KEGG" id="rhoz:GXP67_11300"/>
<dbReference type="SUPFAM" id="SSF69322">
    <property type="entry name" value="Tricorn protease domain 2"/>
    <property type="match status" value="1"/>
</dbReference>
<dbReference type="InterPro" id="IPR015943">
    <property type="entry name" value="WD40/YVTN_repeat-like_dom_sf"/>
</dbReference>
<dbReference type="Pfam" id="PF11832">
    <property type="entry name" value="DUF3352"/>
    <property type="match status" value="1"/>
</dbReference>
<organism evidence="1 2">
    <name type="scientific">Rhodocytophaga rosea</name>
    <dbReference type="NCBI Taxonomy" id="2704465"/>
    <lineage>
        <taxon>Bacteria</taxon>
        <taxon>Pseudomonadati</taxon>
        <taxon>Bacteroidota</taxon>
        <taxon>Cytophagia</taxon>
        <taxon>Cytophagales</taxon>
        <taxon>Rhodocytophagaceae</taxon>
        <taxon>Rhodocytophaga</taxon>
    </lineage>
</organism>
<dbReference type="InterPro" id="IPR021787">
    <property type="entry name" value="DUF3352"/>
</dbReference>
<dbReference type="Gene3D" id="2.130.10.10">
    <property type="entry name" value="YVTN repeat-like/Quinoprotein amine dehydrogenase"/>
    <property type="match status" value="1"/>
</dbReference>
<dbReference type="RefSeq" id="WP_162443229.1">
    <property type="nucleotide sequence ID" value="NZ_CP048222.1"/>
</dbReference>
<gene>
    <name evidence="1" type="ORF">GXP67_11300</name>
</gene>
<evidence type="ECO:0000313" key="2">
    <source>
        <dbReference type="Proteomes" id="UP000480178"/>
    </source>
</evidence>
<dbReference type="AlphaFoldDB" id="A0A6C0GGR6"/>
<accession>A0A6C0GGR6</accession>
<protein>
    <submittedName>
        <fullName evidence="1">DUF3352 domain-containing protein</fullName>
    </submittedName>
</protein>
<dbReference type="EMBL" id="CP048222">
    <property type="protein sequence ID" value="QHT67188.1"/>
    <property type="molecule type" value="Genomic_DNA"/>
</dbReference>